<evidence type="ECO:0000256" key="2">
    <source>
        <dbReference type="SAM" id="Phobius"/>
    </source>
</evidence>
<feature type="transmembrane region" description="Helical" evidence="2">
    <location>
        <begin position="57"/>
        <end position="79"/>
    </location>
</feature>
<evidence type="ECO:0000313" key="3">
    <source>
        <dbReference type="EMBL" id="GHD13327.1"/>
    </source>
</evidence>
<reference evidence="3" key="1">
    <citation type="journal article" date="2014" name="Int. J. Syst. Evol. Microbiol.">
        <title>Complete genome sequence of Corynebacterium casei LMG S-19264T (=DSM 44701T), isolated from a smear-ripened cheese.</title>
        <authorList>
            <consortium name="US DOE Joint Genome Institute (JGI-PGF)"/>
            <person name="Walter F."/>
            <person name="Albersmeier A."/>
            <person name="Kalinowski J."/>
            <person name="Ruckert C."/>
        </authorList>
    </citation>
    <scope>NUCLEOTIDE SEQUENCE</scope>
    <source>
        <strain evidence="3">JCM 4637</strain>
    </source>
</reference>
<gene>
    <name evidence="3" type="ORF">GCM10010334_71330</name>
</gene>
<proteinExistence type="predicted"/>
<reference evidence="3" key="2">
    <citation type="submission" date="2020-09" db="EMBL/GenBank/DDBJ databases">
        <authorList>
            <person name="Sun Q."/>
            <person name="Ohkuma M."/>
        </authorList>
    </citation>
    <scope>NUCLEOTIDE SEQUENCE</scope>
    <source>
        <strain evidence="3">JCM 4637</strain>
    </source>
</reference>
<keyword evidence="2" id="KW-1133">Transmembrane helix</keyword>
<accession>A0A918X5W4</accession>
<dbReference type="EMBL" id="BMVC01000019">
    <property type="protein sequence ID" value="GHD13327.1"/>
    <property type="molecule type" value="Genomic_DNA"/>
</dbReference>
<keyword evidence="2" id="KW-0472">Membrane</keyword>
<sequence length="83" mass="8933">MRGDSDAGPRGLARFDGSNRRVPRRSERVWAVMSLVGAVIALAVVPVVLFWPVWQNAAGASIAVAALSAGVIPPLYAGWRRRH</sequence>
<feature type="region of interest" description="Disordered" evidence="1">
    <location>
        <begin position="1"/>
        <end position="21"/>
    </location>
</feature>
<dbReference type="AlphaFoldDB" id="A0A918X5W4"/>
<organism evidence="3 4">
    <name type="scientific">Streptomyces finlayi</name>
    <dbReference type="NCBI Taxonomy" id="67296"/>
    <lineage>
        <taxon>Bacteria</taxon>
        <taxon>Bacillati</taxon>
        <taxon>Actinomycetota</taxon>
        <taxon>Actinomycetes</taxon>
        <taxon>Kitasatosporales</taxon>
        <taxon>Streptomycetaceae</taxon>
        <taxon>Streptomyces</taxon>
    </lineage>
</organism>
<dbReference type="Proteomes" id="UP000638353">
    <property type="component" value="Unassembled WGS sequence"/>
</dbReference>
<evidence type="ECO:0000313" key="4">
    <source>
        <dbReference type="Proteomes" id="UP000638353"/>
    </source>
</evidence>
<feature type="transmembrane region" description="Helical" evidence="2">
    <location>
        <begin position="29"/>
        <end position="51"/>
    </location>
</feature>
<protein>
    <submittedName>
        <fullName evidence="3">Uncharacterized protein</fullName>
    </submittedName>
</protein>
<keyword evidence="2" id="KW-0812">Transmembrane</keyword>
<comment type="caution">
    <text evidence="3">The sequence shown here is derived from an EMBL/GenBank/DDBJ whole genome shotgun (WGS) entry which is preliminary data.</text>
</comment>
<name>A0A918X5W4_9ACTN</name>
<evidence type="ECO:0000256" key="1">
    <source>
        <dbReference type="SAM" id="MobiDB-lite"/>
    </source>
</evidence>